<organism evidence="2 3">
    <name type="scientific">Malus baccata</name>
    <name type="common">Siberian crab apple</name>
    <name type="synonym">Pyrus baccata</name>
    <dbReference type="NCBI Taxonomy" id="106549"/>
    <lineage>
        <taxon>Eukaryota</taxon>
        <taxon>Viridiplantae</taxon>
        <taxon>Streptophyta</taxon>
        <taxon>Embryophyta</taxon>
        <taxon>Tracheophyta</taxon>
        <taxon>Spermatophyta</taxon>
        <taxon>Magnoliopsida</taxon>
        <taxon>eudicotyledons</taxon>
        <taxon>Gunneridae</taxon>
        <taxon>Pentapetalae</taxon>
        <taxon>rosids</taxon>
        <taxon>fabids</taxon>
        <taxon>Rosales</taxon>
        <taxon>Rosaceae</taxon>
        <taxon>Amygdaloideae</taxon>
        <taxon>Maleae</taxon>
        <taxon>Malus</taxon>
    </lineage>
</organism>
<dbReference type="AlphaFoldDB" id="A0A540KRX8"/>
<dbReference type="Proteomes" id="UP000315295">
    <property type="component" value="Unassembled WGS sequence"/>
</dbReference>
<feature type="compositionally biased region" description="Low complexity" evidence="1">
    <location>
        <begin position="7"/>
        <end position="49"/>
    </location>
</feature>
<gene>
    <name evidence="2" type="ORF">C1H46_037484</name>
</gene>
<reference evidence="2 3" key="1">
    <citation type="journal article" date="2019" name="G3 (Bethesda)">
        <title>Sequencing of a Wild Apple (Malus baccata) Genome Unravels the Differences Between Cultivated and Wild Apple Species Regarding Disease Resistance and Cold Tolerance.</title>
        <authorList>
            <person name="Chen X."/>
        </authorList>
    </citation>
    <scope>NUCLEOTIDE SEQUENCE [LARGE SCALE GENOMIC DNA]</scope>
    <source>
        <strain evidence="3">cv. Shandingzi</strain>
        <tissue evidence="2">Leaves</tissue>
    </source>
</reference>
<dbReference type="EMBL" id="VIEB01000993">
    <property type="protein sequence ID" value="TQD76984.1"/>
    <property type="molecule type" value="Genomic_DNA"/>
</dbReference>
<keyword evidence="3" id="KW-1185">Reference proteome</keyword>
<name>A0A540KRX8_MALBA</name>
<evidence type="ECO:0000313" key="2">
    <source>
        <dbReference type="EMBL" id="TQD76984.1"/>
    </source>
</evidence>
<feature type="region of interest" description="Disordered" evidence="1">
    <location>
        <begin position="1"/>
        <end position="73"/>
    </location>
</feature>
<accession>A0A540KRX8</accession>
<protein>
    <submittedName>
        <fullName evidence="2">Uncharacterized protein</fullName>
    </submittedName>
</protein>
<evidence type="ECO:0000313" key="3">
    <source>
        <dbReference type="Proteomes" id="UP000315295"/>
    </source>
</evidence>
<proteinExistence type="predicted"/>
<evidence type="ECO:0000256" key="1">
    <source>
        <dbReference type="SAM" id="MobiDB-lite"/>
    </source>
</evidence>
<sequence>MAPRNSPPTFSSSGTSPKPSSVPDPNSNLGSTSPSSSTTRWRTGRTRLPPARREYRIARGSQSGHGGRRRRPSLVNSLGLLEHVGFEIEGGFRGFFCERFLLGEDSGDGESGVGSTTVWGGGGNGYGGFERFEEVEGLGGSGSACLIQH</sequence>
<comment type="caution">
    <text evidence="2">The sequence shown here is derived from an EMBL/GenBank/DDBJ whole genome shotgun (WGS) entry which is preliminary data.</text>
</comment>